<dbReference type="InterPro" id="IPR016162">
    <property type="entry name" value="Ald_DH_N"/>
</dbReference>
<gene>
    <name evidence="4" type="ORF">PHO31112_00289</name>
</gene>
<comment type="similarity">
    <text evidence="1">Belongs to the aldehyde dehydrogenase family.</text>
</comment>
<evidence type="ECO:0000259" key="3">
    <source>
        <dbReference type="Pfam" id="PF00171"/>
    </source>
</evidence>
<keyword evidence="5" id="KW-1185">Reference proteome</keyword>
<evidence type="ECO:0000256" key="2">
    <source>
        <dbReference type="ARBA" id="ARBA00023002"/>
    </source>
</evidence>
<organism evidence="4 5">
    <name type="scientific">Pandoraea horticolens</name>
    <dbReference type="NCBI Taxonomy" id="2508298"/>
    <lineage>
        <taxon>Bacteria</taxon>
        <taxon>Pseudomonadati</taxon>
        <taxon>Pseudomonadota</taxon>
        <taxon>Betaproteobacteria</taxon>
        <taxon>Burkholderiales</taxon>
        <taxon>Burkholderiaceae</taxon>
        <taxon>Pandoraea</taxon>
    </lineage>
</organism>
<proteinExistence type="inferred from homology"/>
<dbReference type="FunFam" id="3.40.605.10:FF:000033">
    <property type="entry name" value="NAD-dependent succinate-semialdehyde dehydrogenase"/>
    <property type="match status" value="1"/>
</dbReference>
<dbReference type="InterPro" id="IPR016163">
    <property type="entry name" value="Ald_DH_C"/>
</dbReference>
<keyword evidence="2" id="KW-0560">Oxidoreductase</keyword>
<dbReference type="Proteomes" id="UP000343317">
    <property type="component" value="Unassembled WGS sequence"/>
</dbReference>
<dbReference type="GO" id="GO:0016620">
    <property type="term" value="F:oxidoreductase activity, acting on the aldehyde or oxo group of donors, NAD or NADP as acceptor"/>
    <property type="evidence" value="ECO:0007669"/>
    <property type="project" value="InterPro"/>
</dbReference>
<evidence type="ECO:0000313" key="4">
    <source>
        <dbReference type="EMBL" id="VVD64545.1"/>
    </source>
</evidence>
<protein>
    <submittedName>
        <fullName evidence="4">Aldehyde dehydrogenase</fullName>
    </submittedName>
</protein>
<dbReference type="InterPro" id="IPR016161">
    <property type="entry name" value="Ald_DH/histidinol_DH"/>
</dbReference>
<dbReference type="InterPro" id="IPR050740">
    <property type="entry name" value="Aldehyde_DH_Superfamily"/>
</dbReference>
<dbReference type="PANTHER" id="PTHR43353">
    <property type="entry name" value="SUCCINATE-SEMIALDEHYDE DEHYDROGENASE, MITOCHONDRIAL"/>
    <property type="match status" value="1"/>
</dbReference>
<accession>A0A5E4RNG8</accession>
<evidence type="ECO:0000256" key="1">
    <source>
        <dbReference type="ARBA" id="ARBA00009986"/>
    </source>
</evidence>
<dbReference type="Pfam" id="PF00171">
    <property type="entry name" value="Aldedh"/>
    <property type="match status" value="1"/>
</dbReference>
<sequence>MNESPAQAPSGQTFFGLPYEPDTAYVPLSLYIDGKFIGAGSRRSLPVYDPATEMVIGELPLAERADIDDAILAAQRAFARWKRESPLVRSDILRQAARLIRERASHIGRCITLDQGKPLHEAVAEVFSSAEYLDWHAEEGRRIYGRVVPPRNPDVQQTVLREPVGVCAAFSPWNFPFNQALRKVAAALASGCTLVLKGPEESPSAIVALARAFHDAGLPHGCFNIVWGEPSEVSTQLIESPIVRKISFTGSVPVGRHLAALAAGQMKRMTMELGGHAPVIVCEDADVARAATMLAAYKFRNAGQVCVSPTRFFVQRAVYADFVSQYVDEVRKIQLGHGLSNGVTMGPLAHGRRLTAMTGFVEDAKAHGAEVATGGRSPEAVGHFFEPTVILAPPPESRLMNEEPFGPLVGIVPFQDIDEALAEANRLPFGLASYAFTDSARYAHKISRELEAGMVNINHFGMGPAEIPFGGIKDSGLGSEGGTETFDGYLVTKFVTQMHS</sequence>
<feature type="domain" description="Aldehyde dehydrogenase" evidence="3">
    <location>
        <begin position="41"/>
        <end position="495"/>
    </location>
</feature>
<reference evidence="4 5" key="1">
    <citation type="submission" date="2019-08" db="EMBL/GenBank/DDBJ databases">
        <authorList>
            <person name="Peeters C."/>
        </authorList>
    </citation>
    <scope>NUCLEOTIDE SEQUENCE [LARGE SCALE GENOMIC DNA]</scope>
    <source>
        <strain evidence="4 5">LMG 31112</strain>
    </source>
</reference>
<dbReference type="AlphaFoldDB" id="A0A5E4RNG8"/>
<dbReference type="Gene3D" id="3.40.605.10">
    <property type="entry name" value="Aldehyde Dehydrogenase, Chain A, domain 1"/>
    <property type="match status" value="1"/>
</dbReference>
<evidence type="ECO:0000313" key="5">
    <source>
        <dbReference type="Proteomes" id="UP000343317"/>
    </source>
</evidence>
<dbReference type="Gene3D" id="3.40.309.10">
    <property type="entry name" value="Aldehyde Dehydrogenase, Chain A, domain 2"/>
    <property type="match status" value="1"/>
</dbReference>
<dbReference type="PANTHER" id="PTHR43353:SF5">
    <property type="entry name" value="SUCCINATE-SEMIALDEHYDE DEHYDROGENASE, MITOCHONDRIAL"/>
    <property type="match status" value="1"/>
</dbReference>
<dbReference type="FunFam" id="3.40.309.10:FF:000009">
    <property type="entry name" value="Aldehyde dehydrogenase A"/>
    <property type="match status" value="1"/>
</dbReference>
<dbReference type="EMBL" id="CABPSM010000001">
    <property type="protein sequence ID" value="VVD64545.1"/>
    <property type="molecule type" value="Genomic_DNA"/>
</dbReference>
<dbReference type="SUPFAM" id="SSF53720">
    <property type="entry name" value="ALDH-like"/>
    <property type="match status" value="1"/>
</dbReference>
<dbReference type="InterPro" id="IPR015590">
    <property type="entry name" value="Aldehyde_DH_dom"/>
</dbReference>
<dbReference type="CDD" id="cd07103">
    <property type="entry name" value="ALDH_F5_SSADH_GabD"/>
    <property type="match status" value="1"/>
</dbReference>
<name>A0A5E4RNG8_9BURK</name>